<dbReference type="STRING" id="1817867.A3F83_00560"/>
<reference evidence="3 4" key="1">
    <citation type="journal article" date="2016" name="Nat. Commun.">
        <title>Thousands of microbial genomes shed light on interconnected biogeochemical processes in an aquifer system.</title>
        <authorList>
            <person name="Anantharaman K."/>
            <person name="Brown C.T."/>
            <person name="Hug L.A."/>
            <person name="Sharon I."/>
            <person name="Castelle C.J."/>
            <person name="Probst A.J."/>
            <person name="Thomas B.C."/>
            <person name="Singh A."/>
            <person name="Wilkins M.J."/>
            <person name="Karaoz U."/>
            <person name="Brodie E.L."/>
            <person name="Williams K.H."/>
            <person name="Hubbard S.S."/>
            <person name="Banfield J.F."/>
        </authorList>
    </citation>
    <scope>NUCLEOTIDE SEQUENCE [LARGE SCALE GENOMIC DNA]</scope>
</reference>
<dbReference type="InterPro" id="IPR003607">
    <property type="entry name" value="HD/PDEase_dom"/>
</dbReference>
<sequence>MTVEKIKELSRRLLEEDDSRLSPFATPNSKAIRRRELKDRDFRGEFARDRDRILYSGGFRRYVGKTQVVYFASQFDEHITNRAIHTIQVSQISRTVGRLLRLNIDLIEAVALGHDLGHPPFGHDGEAILDELCREHGIGHFQHNVHGLYYVDRIANGNRGLNLTFQVRDGLLFHDGESGRDILEPSRGRQERDIAEYLALCAAGERPDRAPATLESCVVRMCDRVAYVGQDIEDAVRMGILDQDSIPRELKETLGDSNSRIINTLVLDIAESSLDRDIIRLSPHLSEAFRMLCEFNYRKIYSHPGIRKERQRIKHAFRMLFEHFLGELEKKAGTSIIFKHFLNNRSEGYLETTSHPEKVRDYLATMTDRYFTRVFADLFIPRMPG</sequence>
<dbReference type="InterPro" id="IPR026875">
    <property type="entry name" value="PHydrolase_assoc_dom"/>
</dbReference>
<feature type="domain" description="HD/PDEase" evidence="2">
    <location>
        <begin position="78"/>
        <end position="237"/>
    </location>
</feature>
<dbReference type="Pfam" id="PF13286">
    <property type="entry name" value="HD_assoc"/>
    <property type="match status" value="1"/>
</dbReference>
<evidence type="ECO:0000259" key="2">
    <source>
        <dbReference type="SMART" id="SM00471"/>
    </source>
</evidence>
<dbReference type="CDD" id="cd00077">
    <property type="entry name" value="HDc"/>
    <property type="match status" value="1"/>
</dbReference>
<dbReference type="SUPFAM" id="SSF109604">
    <property type="entry name" value="HD-domain/PDEase-like"/>
    <property type="match status" value="1"/>
</dbReference>
<keyword evidence="1" id="KW-0378">Hydrolase</keyword>
<dbReference type="Pfam" id="PF01966">
    <property type="entry name" value="HD"/>
    <property type="match status" value="1"/>
</dbReference>
<accession>A0A1F5YQ63</accession>
<dbReference type="InterPro" id="IPR006674">
    <property type="entry name" value="HD_domain"/>
</dbReference>
<protein>
    <recommendedName>
        <fullName evidence="2">HD/PDEase domain-containing protein</fullName>
    </recommendedName>
</protein>
<proteinExistence type="predicted"/>
<dbReference type="Gene3D" id="1.10.3210.10">
    <property type="entry name" value="Hypothetical protein af1432"/>
    <property type="match status" value="1"/>
</dbReference>
<evidence type="ECO:0000313" key="3">
    <source>
        <dbReference type="EMBL" id="OGG02127.1"/>
    </source>
</evidence>
<organism evidence="3 4">
    <name type="scientific">Candidatus Glassbacteria bacterium RIFCSPLOWO2_12_FULL_58_11</name>
    <dbReference type="NCBI Taxonomy" id="1817867"/>
    <lineage>
        <taxon>Bacteria</taxon>
        <taxon>Candidatus Glassiibacteriota</taxon>
    </lineage>
</organism>
<evidence type="ECO:0000313" key="4">
    <source>
        <dbReference type="Proteomes" id="UP000179129"/>
    </source>
</evidence>
<name>A0A1F5YQ63_9BACT</name>
<dbReference type="SMART" id="SM00471">
    <property type="entry name" value="HDc"/>
    <property type="match status" value="1"/>
</dbReference>
<dbReference type="EMBL" id="MFIX01000195">
    <property type="protein sequence ID" value="OGG02127.1"/>
    <property type="molecule type" value="Genomic_DNA"/>
</dbReference>
<dbReference type="Proteomes" id="UP000179129">
    <property type="component" value="Unassembled WGS sequence"/>
</dbReference>
<gene>
    <name evidence="3" type="ORF">A3F83_00560</name>
</gene>
<comment type="caution">
    <text evidence="3">The sequence shown here is derived from an EMBL/GenBank/DDBJ whole genome shotgun (WGS) entry which is preliminary data.</text>
</comment>
<dbReference type="GO" id="GO:0016787">
    <property type="term" value="F:hydrolase activity"/>
    <property type="evidence" value="ECO:0007669"/>
    <property type="project" value="UniProtKB-KW"/>
</dbReference>
<evidence type="ECO:0000256" key="1">
    <source>
        <dbReference type="ARBA" id="ARBA00022801"/>
    </source>
</evidence>
<dbReference type="AlphaFoldDB" id="A0A1F5YQ63"/>